<reference evidence="2" key="1">
    <citation type="journal article" date="2023" name="Nat. Plants">
        <title>Single-cell RNA sequencing provides a high-resolution roadmap for understanding the multicellular compartmentation of specialized metabolism.</title>
        <authorList>
            <person name="Sun S."/>
            <person name="Shen X."/>
            <person name="Li Y."/>
            <person name="Li Y."/>
            <person name="Wang S."/>
            <person name="Li R."/>
            <person name="Zhang H."/>
            <person name="Shen G."/>
            <person name="Guo B."/>
            <person name="Wei J."/>
            <person name="Xu J."/>
            <person name="St-Pierre B."/>
            <person name="Chen S."/>
            <person name="Sun C."/>
        </authorList>
    </citation>
    <scope>NUCLEOTIDE SEQUENCE [LARGE SCALE GENOMIC DNA]</scope>
</reference>
<comment type="caution">
    <text evidence="1">The sequence shown here is derived from an EMBL/GenBank/DDBJ whole genome shotgun (WGS) entry which is preliminary data.</text>
</comment>
<keyword evidence="2" id="KW-1185">Reference proteome</keyword>
<evidence type="ECO:0000313" key="2">
    <source>
        <dbReference type="Proteomes" id="UP001060085"/>
    </source>
</evidence>
<dbReference type="Proteomes" id="UP001060085">
    <property type="component" value="Linkage Group LG05"/>
</dbReference>
<proteinExistence type="predicted"/>
<protein>
    <submittedName>
        <fullName evidence="1">Uncharacterized protein</fullName>
    </submittedName>
</protein>
<organism evidence="1 2">
    <name type="scientific">Catharanthus roseus</name>
    <name type="common">Madagascar periwinkle</name>
    <name type="synonym">Vinca rosea</name>
    <dbReference type="NCBI Taxonomy" id="4058"/>
    <lineage>
        <taxon>Eukaryota</taxon>
        <taxon>Viridiplantae</taxon>
        <taxon>Streptophyta</taxon>
        <taxon>Embryophyta</taxon>
        <taxon>Tracheophyta</taxon>
        <taxon>Spermatophyta</taxon>
        <taxon>Magnoliopsida</taxon>
        <taxon>eudicotyledons</taxon>
        <taxon>Gunneridae</taxon>
        <taxon>Pentapetalae</taxon>
        <taxon>asterids</taxon>
        <taxon>lamiids</taxon>
        <taxon>Gentianales</taxon>
        <taxon>Apocynaceae</taxon>
        <taxon>Rauvolfioideae</taxon>
        <taxon>Vinceae</taxon>
        <taxon>Catharanthinae</taxon>
        <taxon>Catharanthus</taxon>
    </lineage>
</organism>
<evidence type="ECO:0000313" key="1">
    <source>
        <dbReference type="EMBL" id="KAI5662580.1"/>
    </source>
</evidence>
<dbReference type="EMBL" id="CM044705">
    <property type="protein sequence ID" value="KAI5662580.1"/>
    <property type="molecule type" value="Genomic_DNA"/>
</dbReference>
<gene>
    <name evidence="1" type="ORF">M9H77_21903</name>
</gene>
<name>A0ACC0AQE9_CATRO</name>
<sequence>MVVGGLIRMIGIAFHVLRIILDPWFKFEYMKWVTERMYPRNLNLVDKLREDVYALFEEYKKLNTSQESHGRTSPLPSSSSITSSSCSIDLIQDSVLTYRIPYRDLKIPGMSKWWPTAVIIFFFS</sequence>
<accession>A0ACC0AQE9</accession>